<dbReference type="Proteomes" id="UP001500383">
    <property type="component" value="Unassembled WGS sequence"/>
</dbReference>
<dbReference type="EMBL" id="BAAAQG010000003">
    <property type="protein sequence ID" value="GAA1702163.1"/>
    <property type="molecule type" value="Genomic_DNA"/>
</dbReference>
<reference evidence="5 6" key="1">
    <citation type="journal article" date="2019" name="Int. J. Syst. Evol. Microbiol.">
        <title>The Global Catalogue of Microorganisms (GCM) 10K type strain sequencing project: providing services to taxonomists for standard genome sequencing and annotation.</title>
        <authorList>
            <consortium name="The Broad Institute Genomics Platform"/>
            <consortium name="The Broad Institute Genome Sequencing Center for Infectious Disease"/>
            <person name="Wu L."/>
            <person name="Ma J."/>
        </authorList>
    </citation>
    <scope>NUCLEOTIDE SEQUENCE [LARGE SCALE GENOMIC DNA]</scope>
    <source>
        <strain evidence="5 6">JCM 16002</strain>
    </source>
</reference>
<dbReference type="InterPro" id="IPR029479">
    <property type="entry name" value="Nitroreductase"/>
</dbReference>
<evidence type="ECO:0000256" key="2">
    <source>
        <dbReference type="ARBA" id="ARBA00023002"/>
    </source>
</evidence>
<proteinExistence type="inferred from homology"/>
<evidence type="ECO:0000256" key="3">
    <source>
        <dbReference type="SAM" id="MobiDB-lite"/>
    </source>
</evidence>
<dbReference type="Gene3D" id="3.40.109.10">
    <property type="entry name" value="NADH Oxidase"/>
    <property type="match status" value="1"/>
</dbReference>
<dbReference type="SUPFAM" id="SSF55469">
    <property type="entry name" value="FMN-dependent nitroreductase-like"/>
    <property type="match status" value="1"/>
</dbReference>
<feature type="domain" description="Nitroreductase" evidence="4">
    <location>
        <begin position="35"/>
        <end position="235"/>
    </location>
</feature>
<evidence type="ECO:0000256" key="1">
    <source>
        <dbReference type="ARBA" id="ARBA00007118"/>
    </source>
</evidence>
<organism evidence="5 6">
    <name type="scientific">Dietzia cercidiphylli</name>
    <dbReference type="NCBI Taxonomy" id="498199"/>
    <lineage>
        <taxon>Bacteria</taxon>
        <taxon>Bacillati</taxon>
        <taxon>Actinomycetota</taxon>
        <taxon>Actinomycetes</taxon>
        <taxon>Mycobacteriales</taxon>
        <taxon>Dietziaceae</taxon>
        <taxon>Dietzia</taxon>
    </lineage>
</organism>
<dbReference type="CDD" id="cd02062">
    <property type="entry name" value="Nitro_FMN_reductase"/>
    <property type="match status" value="1"/>
</dbReference>
<dbReference type="PANTHER" id="PTHR43673:SF10">
    <property type="entry name" value="NADH DEHYDROGENASE_NAD(P)H NITROREDUCTASE XCC3605-RELATED"/>
    <property type="match status" value="1"/>
</dbReference>
<sequence length="262" mass="29124">MRTPADTDTSLDTEPGATAARTPFDLAEADRLLTTTRSVRRRLDLDRPVPREVLLEAIDVAQQAPTADNAQNWRWLVVTEPETKEELGALFRTAWEFHRSEMTQRAGRRRDSASSRRNMASAETLAMNVARVPALVIPCVLGAPPDPADIDARWMVANAHKADGDPAFSVRPGHLRSSMFYGSVYPAVWSLQLALRARGLGSTVTCLHLPFRDRAAEILGIPRGITQICMLPVAYTIGTDFRPARRHPAAERTFWESWGRGQ</sequence>
<protein>
    <submittedName>
        <fullName evidence="5">Nitroreductase family protein</fullName>
    </submittedName>
</protein>
<evidence type="ECO:0000313" key="5">
    <source>
        <dbReference type="EMBL" id="GAA1702163.1"/>
    </source>
</evidence>
<dbReference type="InterPro" id="IPR000415">
    <property type="entry name" value="Nitroreductase-like"/>
</dbReference>
<accession>A0ABN2IC52</accession>
<keyword evidence="2" id="KW-0560">Oxidoreductase</keyword>
<dbReference type="PANTHER" id="PTHR43673">
    <property type="entry name" value="NAD(P)H NITROREDUCTASE YDGI-RELATED"/>
    <property type="match status" value="1"/>
</dbReference>
<gene>
    <name evidence="5" type="ORF">GCM10009831_09160</name>
</gene>
<keyword evidence="6" id="KW-1185">Reference proteome</keyword>
<comment type="caution">
    <text evidence="5">The sequence shown here is derived from an EMBL/GenBank/DDBJ whole genome shotgun (WGS) entry which is preliminary data.</text>
</comment>
<feature type="compositionally biased region" description="Polar residues" evidence="3">
    <location>
        <begin position="1"/>
        <end position="12"/>
    </location>
</feature>
<name>A0ABN2IC52_9ACTN</name>
<comment type="similarity">
    <text evidence="1">Belongs to the nitroreductase family.</text>
</comment>
<feature type="region of interest" description="Disordered" evidence="3">
    <location>
        <begin position="1"/>
        <end position="21"/>
    </location>
</feature>
<evidence type="ECO:0000259" key="4">
    <source>
        <dbReference type="Pfam" id="PF00881"/>
    </source>
</evidence>
<dbReference type="Pfam" id="PF00881">
    <property type="entry name" value="Nitroreductase"/>
    <property type="match status" value="1"/>
</dbReference>
<evidence type="ECO:0000313" key="6">
    <source>
        <dbReference type="Proteomes" id="UP001500383"/>
    </source>
</evidence>